<reference evidence="4 5" key="1">
    <citation type="submission" date="2017-06" db="EMBL/GenBank/DDBJ databases">
        <authorList>
            <person name="Kim H.J."/>
            <person name="Triplett B.A."/>
        </authorList>
    </citation>
    <scope>NUCLEOTIDE SEQUENCE [LARGE SCALE GENOMIC DNA]</scope>
    <source>
        <strain evidence="4 5">CGMCC 4.1858</strain>
    </source>
</reference>
<dbReference type="AlphaFoldDB" id="A0A239LTW8"/>
<dbReference type="Proteomes" id="UP000198280">
    <property type="component" value="Unassembled WGS sequence"/>
</dbReference>
<evidence type="ECO:0000313" key="5">
    <source>
        <dbReference type="Proteomes" id="UP000198280"/>
    </source>
</evidence>
<feature type="transmembrane region" description="Helical" evidence="2">
    <location>
        <begin position="41"/>
        <end position="61"/>
    </location>
</feature>
<dbReference type="OrthoDB" id="3522397at2"/>
<dbReference type="SMART" id="SM00858">
    <property type="entry name" value="SAF"/>
    <property type="match status" value="1"/>
</dbReference>
<evidence type="ECO:0000256" key="2">
    <source>
        <dbReference type="SAM" id="Phobius"/>
    </source>
</evidence>
<name>A0A239LTW8_9ACTN</name>
<keyword evidence="2" id="KW-1133">Transmembrane helix</keyword>
<proteinExistence type="predicted"/>
<dbReference type="EMBL" id="FZOF01000021">
    <property type="protein sequence ID" value="SNT33720.1"/>
    <property type="molecule type" value="Genomic_DNA"/>
</dbReference>
<sequence length="246" mass="23881">MSSTARSVSPASAAAPTASAGPQAGPVAAPRMVRQRRRRPGLIALSVALIAAGGLSGAVLYSRSGHRTPVIVVARDVPVGSRITEADLATASIALDSAVRSVKASRAGGLVGQRAATDLKAGSLLAPSQVTDQSLLGPGEQLVGVSVKPSQLPATPLVPGEKVLIVSTPDSNGAPSRTATNGDGSTAENGVGPVALSAKVVAVGRPAAAAGALVVDVAVPAAEGPALAAQVATGNVALVVVARDGS</sequence>
<evidence type="ECO:0000259" key="3">
    <source>
        <dbReference type="SMART" id="SM00858"/>
    </source>
</evidence>
<feature type="region of interest" description="Disordered" evidence="1">
    <location>
        <begin position="1"/>
        <end position="30"/>
    </location>
</feature>
<organism evidence="4 5">
    <name type="scientific">Actinacidiphila glaucinigra</name>
    <dbReference type="NCBI Taxonomy" id="235986"/>
    <lineage>
        <taxon>Bacteria</taxon>
        <taxon>Bacillati</taxon>
        <taxon>Actinomycetota</taxon>
        <taxon>Actinomycetes</taxon>
        <taxon>Kitasatosporales</taxon>
        <taxon>Streptomycetaceae</taxon>
        <taxon>Actinacidiphila</taxon>
    </lineage>
</organism>
<dbReference type="CDD" id="cd11614">
    <property type="entry name" value="SAF_CpaB_FlgA_like"/>
    <property type="match status" value="1"/>
</dbReference>
<feature type="region of interest" description="Disordered" evidence="1">
    <location>
        <begin position="168"/>
        <end position="188"/>
    </location>
</feature>
<dbReference type="RefSeq" id="WP_089227188.1">
    <property type="nucleotide sequence ID" value="NZ_FZOF01000021.1"/>
</dbReference>
<evidence type="ECO:0000313" key="4">
    <source>
        <dbReference type="EMBL" id="SNT33720.1"/>
    </source>
</evidence>
<dbReference type="InterPro" id="IPR013974">
    <property type="entry name" value="SAF"/>
</dbReference>
<keyword evidence="5" id="KW-1185">Reference proteome</keyword>
<protein>
    <submittedName>
        <fullName evidence="4">SAF domain-containing protein</fullName>
    </submittedName>
</protein>
<feature type="domain" description="SAF" evidence="3">
    <location>
        <begin position="68"/>
        <end position="131"/>
    </location>
</feature>
<accession>A0A239LTW8</accession>
<gene>
    <name evidence="4" type="ORF">SAMN05216252_12165</name>
</gene>
<evidence type="ECO:0000256" key="1">
    <source>
        <dbReference type="SAM" id="MobiDB-lite"/>
    </source>
</evidence>
<dbReference type="Pfam" id="PF08666">
    <property type="entry name" value="SAF"/>
    <property type="match status" value="1"/>
</dbReference>
<keyword evidence="2" id="KW-0812">Transmembrane</keyword>
<keyword evidence="2" id="KW-0472">Membrane</keyword>